<evidence type="ECO:0000313" key="8">
    <source>
        <dbReference type="EMBL" id="KAG7371648.1"/>
    </source>
</evidence>
<dbReference type="GO" id="GO:0045454">
    <property type="term" value="P:cell redox homeostasis"/>
    <property type="evidence" value="ECO:0007669"/>
    <property type="project" value="TreeGrafter"/>
</dbReference>
<accession>A0A9K3P8S8</accession>
<keyword evidence="2" id="KW-0049">Antioxidant</keyword>
<sequence>MSVALCYYHSICILHTSFPNFPTTGVGSCNHCTFTFGSSFISLLFCTQYLSSNNVINIMGGPSINDKFPNLIGSTQDTDSFDLYDYLQDSWGVVFMHPGDYTPVCTTELGEAAKRKEEFAKRNVKLCGFSCNNGDSHKGWIEDIKHVCKLDTFDYPIFCDPNRDKAVELGIIDASNKDAQGLPLTVRSVYILKPDKSIALMMTYPASTGRNFDEIIRVIDSLQLTAKQSLATPVNWKPGDECIVNFPLTDAQADEMFGKYGYRIEDVPSEKGKDLPKHYLRWTKAT</sequence>
<dbReference type="GO" id="GO:0005739">
    <property type="term" value="C:mitochondrion"/>
    <property type="evidence" value="ECO:0007669"/>
    <property type="project" value="TreeGrafter"/>
</dbReference>
<gene>
    <name evidence="8" type="ORF">IV203_017789</name>
    <name evidence="7" type="ORF">IV203_024877</name>
</gene>
<protein>
    <submittedName>
        <fullName evidence="7">Peroxiredoxin</fullName>
    </submittedName>
</protein>
<dbReference type="GO" id="GO:0005829">
    <property type="term" value="C:cytosol"/>
    <property type="evidence" value="ECO:0007669"/>
    <property type="project" value="TreeGrafter"/>
</dbReference>
<proteinExistence type="inferred from homology"/>
<reference evidence="7" key="2">
    <citation type="submission" date="2021-04" db="EMBL/GenBank/DDBJ databases">
        <authorList>
            <person name="Podell S."/>
        </authorList>
    </citation>
    <scope>NUCLEOTIDE SEQUENCE</scope>
    <source>
        <strain evidence="7">Hildebrandi</strain>
    </source>
</reference>
<evidence type="ECO:0000313" key="9">
    <source>
        <dbReference type="Proteomes" id="UP000693970"/>
    </source>
</evidence>
<dbReference type="EMBL" id="JAGRRH010000003">
    <property type="protein sequence ID" value="KAG7371648.1"/>
    <property type="molecule type" value="Genomic_DNA"/>
</dbReference>
<keyword evidence="1" id="KW-0575">Peroxidase</keyword>
<evidence type="ECO:0000256" key="2">
    <source>
        <dbReference type="ARBA" id="ARBA00022862"/>
    </source>
</evidence>
<evidence type="ECO:0000259" key="6">
    <source>
        <dbReference type="PROSITE" id="PS51352"/>
    </source>
</evidence>
<reference evidence="7" key="1">
    <citation type="journal article" date="2021" name="Sci. Rep.">
        <title>Diploid genomic architecture of Nitzschia inconspicua, an elite biomass production diatom.</title>
        <authorList>
            <person name="Oliver A."/>
            <person name="Podell S."/>
            <person name="Pinowska A."/>
            <person name="Traller J.C."/>
            <person name="Smith S.R."/>
            <person name="McClure R."/>
            <person name="Beliaev A."/>
            <person name="Bohutskyi P."/>
            <person name="Hill E.A."/>
            <person name="Rabines A."/>
            <person name="Zheng H."/>
            <person name="Allen L.Z."/>
            <person name="Kuo A."/>
            <person name="Grigoriev I.V."/>
            <person name="Allen A.E."/>
            <person name="Hazlebeck D."/>
            <person name="Allen E.E."/>
        </authorList>
    </citation>
    <scope>NUCLEOTIDE SEQUENCE</scope>
    <source>
        <strain evidence="7">Hildebrandi</strain>
    </source>
</reference>
<dbReference type="AlphaFoldDB" id="A0A9K3P8S8"/>
<evidence type="ECO:0000256" key="5">
    <source>
        <dbReference type="ARBA" id="ARBA00025719"/>
    </source>
</evidence>
<name>A0A9K3P8S8_9STRA</name>
<keyword evidence="4" id="KW-0676">Redox-active center</keyword>
<keyword evidence="9" id="KW-1185">Reference proteome</keyword>
<organism evidence="7 9">
    <name type="scientific">Nitzschia inconspicua</name>
    <dbReference type="NCBI Taxonomy" id="303405"/>
    <lineage>
        <taxon>Eukaryota</taxon>
        <taxon>Sar</taxon>
        <taxon>Stramenopiles</taxon>
        <taxon>Ochrophyta</taxon>
        <taxon>Bacillariophyta</taxon>
        <taxon>Bacillariophyceae</taxon>
        <taxon>Bacillariophycidae</taxon>
        <taxon>Bacillariales</taxon>
        <taxon>Bacillariaceae</taxon>
        <taxon>Nitzschia</taxon>
    </lineage>
</organism>
<dbReference type="FunFam" id="3.40.30.10:FF:000011">
    <property type="entry name" value="Peroxiredoxin PRX1"/>
    <property type="match status" value="1"/>
</dbReference>
<dbReference type="PANTHER" id="PTHR43503:SF4">
    <property type="entry name" value="PEROXIREDOXIN-6"/>
    <property type="match status" value="1"/>
</dbReference>
<evidence type="ECO:0000256" key="3">
    <source>
        <dbReference type="ARBA" id="ARBA00023002"/>
    </source>
</evidence>
<dbReference type="InterPro" id="IPR000866">
    <property type="entry name" value="AhpC/TSA"/>
</dbReference>
<dbReference type="PROSITE" id="PS51352">
    <property type="entry name" value="THIOREDOXIN_2"/>
    <property type="match status" value="1"/>
</dbReference>
<dbReference type="Pfam" id="PF00578">
    <property type="entry name" value="AhpC-TSA"/>
    <property type="match status" value="1"/>
</dbReference>
<dbReference type="InterPro" id="IPR019479">
    <property type="entry name" value="Peroxiredoxin_C"/>
</dbReference>
<dbReference type="InterPro" id="IPR013766">
    <property type="entry name" value="Thioredoxin_domain"/>
</dbReference>
<feature type="domain" description="Thioredoxin" evidence="6">
    <location>
        <begin position="62"/>
        <end position="224"/>
    </location>
</feature>
<dbReference type="Proteomes" id="UP000693970">
    <property type="component" value="Unassembled WGS sequence"/>
</dbReference>
<dbReference type="OrthoDB" id="2996783at2759"/>
<keyword evidence="3" id="KW-0560">Oxidoreductase</keyword>
<dbReference type="GO" id="GO:0051920">
    <property type="term" value="F:peroxiredoxin activity"/>
    <property type="evidence" value="ECO:0007669"/>
    <property type="project" value="InterPro"/>
</dbReference>
<comment type="caution">
    <text evidence="7">The sequence shown here is derived from an EMBL/GenBank/DDBJ whole genome shotgun (WGS) entry which is preliminary data.</text>
</comment>
<dbReference type="Pfam" id="PF10417">
    <property type="entry name" value="1-cysPrx_C"/>
    <property type="match status" value="1"/>
</dbReference>
<dbReference type="EMBL" id="JAGRRH010000074">
    <property type="protein sequence ID" value="KAG7337781.1"/>
    <property type="molecule type" value="Genomic_DNA"/>
</dbReference>
<dbReference type="PANTHER" id="PTHR43503">
    <property type="entry name" value="MCG48959-RELATED"/>
    <property type="match status" value="1"/>
</dbReference>
<comment type="similarity">
    <text evidence="5">Belongs to the peroxiredoxin family. Prx6 subfamily.</text>
</comment>
<evidence type="ECO:0000256" key="4">
    <source>
        <dbReference type="ARBA" id="ARBA00023284"/>
    </source>
</evidence>
<evidence type="ECO:0000313" key="7">
    <source>
        <dbReference type="EMBL" id="KAG7337781.1"/>
    </source>
</evidence>
<evidence type="ECO:0000256" key="1">
    <source>
        <dbReference type="ARBA" id="ARBA00022559"/>
    </source>
</evidence>